<comment type="caution">
    <text evidence="1">The sequence shown here is derived from an EMBL/GenBank/DDBJ whole genome shotgun (WGS) entry which is preliminary data.</text>
</comment>
<dbReference type="AlphaFoldDB" id="A0A0B2W0K9"/>
<gene>
    <name evidence="1" type="primary">asm-1</name>
    <name evidence="1" type="ORF">Tcan_06607</name>
</gene>
<proteinExistence type="predicted"/>
<organism evidence="1 2">
    <name type="scientific">Toxocara canis</name>
    <name type="common">Canine roundworm</name>
    <dbReference type="NCBI Taxonomy" id="6265"/>
    <lineage>
        <taxon>Eukaryota</taxon>
        <taxon>Metazoa</taxon>
        <taxon>Ecdysozoa</taxon>
        <taxon>Nematoda</taxon>
        <taxon>Chromadorea</taxon>
        <taxon>Rhabditida</taxon>
        <taxon>Spirurina</taxon>
        <taxon>Ascaridomorpha</taxon>
        <taxon>Ascaridoidea</taxon>
        <taxon>Toxocaridae</taxon>
        <taxon>Toxocara</taxon>
    </lineage>
</organism>
<dbReference type="Proteomes" id="UP000031036">
    <property type="component" value="Unassembled WGS sequence"/>
</dbReference>
<reference evidence="1 2" key="1">
    <citation type="submission" date="2014-11" db="EMBL/GenBank/DDBJ databases">
        <title>Genetic blueprint of the zoonotic pathogen Toxocara canis.</title>
        <authorList>
            <person name="Zhu X.-Q."/>
            <person name="Korhonen P.K."/>
            <person name="Cai H."/>
            <person name="Young N.D."/>
            <person name="Nejsum P."/>
            <person name="von Samson-Himmelstjerna G."/>
            <person name="Boag P.R."/>
            <person name="Tan P."/>
            <person name="Li Q."/>
            <person name="Min J."/>
            <person name="Yang Y."/>
            <person name="Wang X."/>
            <person name="Fang X."/>
            <person name="Hall R.S."/>
            <person name="Hofmann A."/>
            <person name="Sternberg P.W."/>
            <person name="Jex A.R."/>
            <person name="Gasser R.B."/>
        </authorList>
    </citation>
    <scope>NUCLEOTIDE SEQUENCE [LARGE SCALE GENOMIC DNA]</scope>
    <source>
        <strain evidence="1">PN_DK_2014</strain>
    </source>
</reference>
<sequence length="117" mass="13886">KAEYGLTDLSPTNWNQLISRIDLEPTVFKTFLKNSVRRDDYVCEGKCRFELLCDLRRGHHNSTLCSHIGRQRATFSKYPLHLQKRPHTEQLVLRRHFAKRFSEDAIKRLFAVLHLNH</sequence>
<feature type="non-terminal residue" evidence="1">
    <location>
        <position position="1"/>
    </location>
</feature>
<dbReference type="EMBL" id="JPKZ01000467">
    <property type="protein sequence ID" value="KHN87162.1"/>
    <property type="molecule type" value="Genomic_DNA"/>
</dbReference>
<protein>
    <submittedName>
        <fullName evidence="1">Sphingomyelin phosphodiesterase 1</fullName>
    </submittedName>
</protein>
<keyword evidence="2" id="KW-1185">Reference proteome</keyword>
<evidence type="ECO:0000313" key="2">
    <source>
        <dbReference type="Proteomes" id="UP000031036"/>
    </source>
</evidence>
<dbReference type="OrthoDB" id="282973at2759"/>
<accession>A0A0B2W0K9</accession>
<dbReference type="STRING" id="6265.A0A0B2W0K9"/>
<evidence type="ECO:0000313" key="1">
    <source>
        <dbReference type="EMBL" id="KHN87162.1"/>
    </source>
</evidence>
<name>A0A0B2W0K9_TOXCA</name>